<evidence type="ECO:0000256" key="1">
    <source>
        <dbReference type="SAM" id="MobiDB-lite"/>
    </source>
</evidence>
<reference evidence="3" key="1">
    <citation type="journal article" date="2021" name="Microorganisms">
        <title>The Ever-Expanding Pseudomonas Genus: Description of 43 New Species and Partition of the Pseudomonas putida Group.</title>
        <authorList>
            <person name="Girard L."/>
            <person name="Lood C."/>
            <person name="Hofte M."/>
            <person name="Vandamme P."/>
            <person name="Rokni-Zadeh H."/>
            <person name="van Noort V."/>
            <person name="Lavigne R."/>
            <person name="De Mot R."/>
        </authorList>
    </citation>
    <scope>NUCLEOTIDE SEQUENCE</scope>
    <source>
        <strain evidence="3">COW40</strain>
    </source>
</reference>
<name>A0ABX8NDW9_9PSED</name>
<proteinExistence type="predicted"/>
<organism evidence="3 4">
    <name type="scientific">Pseudomonas fakonensis</name>
    <dbReference type="NCBI Taxonomy" id="2842355"/>
    <lineage>
        <taxon>Bacteria</taxon>
        <taxon>Pseudomonadati</taxon>
        <taxon>Pseudomonadota</taxon>
        <taxon>Gammaproteobacteria</taxon>
        <taxon>Pseudomonadales</taxon>
        <taxon>Pseudomonadaceae</taxon>
        <taxon>Pseudomonas</taxon>
    </lineage>
</organism>
<dbReference type="Proteomes" id="UP001046350">
    <property type="component" value="Chromosome"/>
</dbReference>
<accession>A0ABX8NDW9</accession>
<dbReference type="Pfam" id="PF16778">
    <property type="entry name" value="Phage_tail_APC"/>
    <property type="match status" value="1"/>
</dbReference>
<dbReference type="InterPro" id="IPR031893">
    <property type="entry name" value="Phage_tail_APC"/>
</dbReference>
<evidence type="ECO:0000313" key="3">
    <source>
        <dbReference type="EMBL" id="QXH54247.1"/>
    </source>
</evidence>
<sequence length="79" mass="9528">MMDIERTWRDVELSEWVWLRDRHRDQREIGTETSLDSAQFTELLTYLQQLRDWPQSEAFPKASERPQAPQFLEQFGGDQ</sequence>
<evidence type="ECO:0000259" key="2">
    <source>
        <dbReference type="Pfam" id="PF16778"/>
    </source>
</evidence>
<evidence type="ECO:0000313" key="4">
    <source>
        <dbReference type="Proteomes" id="UP001046350"/>
    </source>
</evidence>
<gene>
    <name evidence="3" type="ORF">KSS94_20740</name>
</gene>
<protein>
    <submittedName>
        <fullName evidence="3">Phage tail assembly chaperone</fullName>
    </submittedName>
</protein>
<feature type="domain" description="Phage tail assembly chaperone-like" evidence="2">
    <location>
        <begin position="5"/>
        <end position="70"/>
    </location>
</feature>
<feature type="region of interest" description="Disordered" evidence="1">
    <location>
        <begin position="57"/>
        <end position="79"/>
    </location>
</feature>
<keyword evidence="4" id="KW-1185">Reference proteome</keyword>
<dbReference type="EMBL" id="CP077076">
    <property type="protein sequence ID" value="QXH54247.1"/>
    <property type="molecule type" value="Genomic_DNA"/>
</dbReference>